<dbReference type="PRINTS" id="PR00111">
    <property type="entry name" value="ABHYDROLASE"/>
</dbReference>
<dbReference type="GO" id="GO:0047372">
    <property type="term" value="F:monoacylglycerol lipase activity"/>
    <property type="evidence" value="ECO:0007669"/>
    <property type="project" value="TreeGrafter"/>
</dbReference>
<dbReference type="InterPro" id="IPR000073">
    <property type="entry name" value="AB_hydrolase_1"/>
</dbReference>
<dbReference type="PATRIC" id="fig|56107.3.peg.4313"/>
<dbReference type="InterPro" id="IPR000639">
    <property type="entry name" value="Epox_hydrolase-like"/>
</dbReference>
<gene>
    <name evidence="2" type="ORF">Cylst_3928</name>
</gene>
<protein>
    <submittedName>
        <fullName evidence="2">Putative hydrolase or acyltransferase of alpha/beta superfamily</fullName>
    </submittedName>
</protein>
<dbReference type="PRINTS" id="PR00412">
    <property type="entry name" value="EPOXHYDRLASE"/>
</dbReference>
<keyword evidence="2" id="KW-0012">Acyltransferase</keyword>
<evidence type="ECO:0000259" key="1">
    <source>
        <dbReference type="Pfam" id="PF00561"/>
    </source>
</evidence>
<dbReference type="PANTHER" id="PTHR43798">
    <property type="entry name" value="MONOACYLGLYCEROL LIPASE"/>
    <property type="match status" value="1"/>
</dbReference>
<dbReference type="GO" id="GO:0016020">
    <property type="term" value="C:membrane"/>
    <property type="evidence" value="ECO:0007669"/>
    <property type="project" value="TreeGrafter"/>
</dbReference>
<organism evidence="2 3">
    <name type="scientific">Cylindrospermum stagnale PCC 7417</name>
    <dbReference type="NCBI Taxonomy" id="56107"/>
    <lineage>
        <taxon>Bacteria</taxon>
        <taxon>Bacillati</taxon>
        <taxon>Cyanobacteriota</taxon>
        <taxon>Cyanophyceae</taxon>
        <taxon>Nostocales</taxon>
        <taxon>Nostocaceae</taxon>
        <taxon>Cylindrospermum</taxon>
    </lineage>
</organism>
<proteinExistence type="predicted"/>
<dbReference type="eggNOG" id="COG0596">
    <property type="taxonomic scope" value="Bacteria"/>
</dbReference>
<reference evidence="2 3" key="1">
    <citation type="submission" date="2012-06" db="EMBL/GenBank/DDBJ databases">
        <title>Finished chromosome of genome of Cylindrospermum stagnale PCC 7417.</title>
        <authorList>
            <consortium name="US DOE Joint Genome Institute"/>
            <person name="Gugger M."/>
            <person name="Coursin T."/>
            <person name="Rippka R."/>
            <person name="Tandeau De Marsac N."/>
            <person name="Huntemann M."/>
            <person name="Wei C.-L."/>
            <person name="Han J."/>
            <person name="Detter J.C."/>
            <person name="Han C."/>
            <person name="Tapia R."/>
            <person name="Chen A."/>
            <person name="Kyrpides N."/>
            <person name="Mavromatis K."/>
            <person name="Markowitz V."/>
            <person name="Szeto E."/>
            <person name="Ivanova N."/>
            <person name="Pagani I."/>
            <person name="Pati A."/>
            <person name="Goodwin L."/>
            <person name="Nordberg H.P."/>
            <person name="Cantor M.N."/>
            <person name="Hua S.X."/>
            <person name="Woyke T."/>
            <person name="Kerfeld C.A."/>
        </authorList>
    </citation>
    <scope>NUCLEOTIDE SEQUENCE [LARGE SCALE GENOMIC DNA]</scope>
    <source>
        <strain evidence="2 3">PCC 7417</strain>
    </source>
</reference>
<evidence type="ECO:0000313" key="2">
    <source>
        <dbReference type="EMBL" id="AFZ26040.1"/>
    </source>
</evidence>
<evidence type="ECO:0000313" key="3">
    <source>
        <dbReference type="Proteomes" id="UP000010475"/>
    </source>
</evidence>
<dbReference type="SUPFAM" id="SSF53474">
    <property type="entry name" value="alpha/beta-Hydrolases"/>
    <property type="match status" value="1"/>
</dbReference>
<dbReference type="KEGG" id="csg:Cylst_3928"/>
<feature type="domain" description="AB hydrolase-1" evidence="1">
    <location>
        <begin position="26"/>
        <end position="179"/>
    </location>
</feature>
<dbReference type="Gene3D" id="3.40.50.1820">
    <property type="entry name" value="alpha/beta hydrolase"/>
    <property type="match status" value="1"/>
</dbReference>
<dbReference type="OrthoDB" id="9775557at2"/>
<sequence>MSVRQTLSKPDIQLSYLEWYQQGGEPLLLLHGLGDHALVWSSLGDYLKLDYHIVAPDMRGHGDSSKPESDYSFEIAIADLEALMDKLGWSSAHVVSHSWTGKLAAIWARQNPERLRSITLVDPIFIWKIPGFFKITFPLLYRVLPFLKSMGPFASYEAAEQQIRQLAQFQQWTPIQQQVFQAGIEQKPDGTWGSKFTIAARDRIFEAVMQVPGFITPLDIPALFIQPEKGVNRQDWQIQPYKTYLKNLHLCQLPGNHWPFLTHPKEFNQTVANFLAEQKSEVNW</sequence>
<dbReference type="RefSeq" id="WP_015209283.1">
    <property type="nucleotide sequence ID" value="NC_019757.1"/>
</dbReference>
<dbReference type="HOGENOM" id="CLU_020336_13_5_3"/>
<keyword evidence="2" id="KW-0378">Hydrolase</keyword>
<dbReference type="EMBL" id="CP003642">
    <property type="protein sequence ID" value="AFZ26040.1"/>
    <property type="molecule type" value="Genomic_DNA"/>
</dbReference>
<dbReference type="STRING" id="56107.Cylst_3928"/>
<dbReference type="Proteomes" id="UP000010475">
    <property type="component" value="Chromosome"/>
</dbReference>
<keyword evidence="3" id="KW-1185">Reference proteome</keyword>
<dbReference type="PANTHER" id="PTHR43798:SF33">
    <property type="entry name" value="HYDROLASE, PUTATIVE (AFU_ORTHOLOGUE AFUA_2G14860)-RELATED"/>
    <property type="match status" value="1"/>
</dbReference>
<dbReference type="InterPro" id="IPR029058">
    <property type="entry name" value="AB_hydrolase_fold"/>
</dbReference>
<name>K9X0A1_9NOST</name>
<dbReference type="InterPro" id="IPR050266">
    <property type="entry name" value="AB_hydrolase_sf"/>
</dbReference>
<dbReference type="AlphaFoldDB" id="K9X0A1"/>
<accession>K9X0A1</accession>
<dbReference type="GO" id="GO:0046464">
    <property type="term" value="P:acylglycerol catabolic process"/>
    <property type="evidence" value="ECO:0007669"/>
    <property type="project" value="TreeGrafter"/>
</dbReference>
<dbReference type="GO" id="GO:0016746">
    <property type="term" value="F:acyltransferase activity"/>
    <property type="evidence" value="ECO:0007669"/>
    <property type="project" value="UniProtKB-KW"/>
</dbReference>
<dbReference type="Pfam" id="PF00561">
    <property type="entry name" value="Abhydrolase_1"/>
    <property type="match status" value="1"/>
</dbReference>
<keyword evidence="2" id="KW-0808">Transferase</keyword>